<reference evidence="2" key="1">
    <citation type="journal article" date="2012" name="PLoS ONE">
        <title>Gene sets for utilization of primary and secondary nutrition supplies in the distal gut of endangered iberian lynx.</title>
        <authorList>
            <person name="Alcaide M."/>
            <person name="Messina E."/>
            <person name="Richter M."/>
            <person name="Bargiela R."/>
            <person name="Peplies J."/>
            <person name="Huws S.A."/>
            <person name="Newbold C.J."/>
            <person name="Golyshin P.N."/>
            <person name="Simon M.A."/>
            <person name="Lopez G."/>
            <person name="Yakimov M.M."/>
            <person name="Ferrer M."/>
        </authorList>
    </citation>
    <scope>NUCLEOTIDE SEQUENCE</scope>
</reference>
<dbReference type="EMBL" id="AMCI01000800">
    <property type="protein sequence ID" value="EJX07737.1"/>
    <property type="molecule type" value="Genomic_DNA"/>
</dbReference>
<proteinExistence type="predicted"/>
<organism evidence="2">
    <name type="scientific">gut metagenome</name>
    <dbReference type="NCBI Taxonomy" id="749906"/>
    <lineage>
        <taxon>unclassified sequences</taxon>
        <taxon>metagenomes</taxon>
        <taxon>organismal metagenomes</taxon>
    </lineage>
</organism>
<sequence length="141" mass="14989">MQTGLNFVSRGTEADTYIDDAYGKIEVNQLYLELPIMAAARFAIADNTQIVVSGGPYLAYGVGGNTDIEAGVRGASLSGEVDTFGDDGVGLRRFDWGLGIGAAVEFDHFVVGLDGQFGLNKLHSDLKAKNLSAFVTVGYKF</sequence>
<dbReference type="Pfam" id="PF13568">
    <property type="entry name" value="OMP_b-brl_2"/>
    <property type="match status" value="1"/>
</dbReference>
<evidence type="ECO:0000259" key="1">
    <source>
        <dbReference type="Pfam" id="PF13568"/>
    </source>
</evidence>
<feature type="domain" description="Outer membrane protein beta-barrel" evidence="1">
    <location>
        <begin position="1"/>
        <end position="123"/>
    </location>
</feature>
<gene>
    <name evidence="2" type="ORF">EVA_04153</name>
</gene>
<dbReference type="InterPro" id="IPR025665">
    <property type="entry name" value="Beta-barrel_OMP_2"/>
</dbReference>
<name>J9GJ91_9ZZZZ</name>
<dbReference type="AlphaFoldDB" id="J9GJ91"/>
<comment type="caution">
    <text evidence="2">The sequence shown here is derived from an EMBL/GenBank/DDBJ whole genome shotgun (WGS) entry which is preliminary data.</text>
</comment>
<protein>
    <recommendedName>
        <fullName evidence="1">Outer membrane protein beta-barrel domain-containing protein</fullName>
    </recommendedName>
</protein>
<evidence type="ECO:0000313" key="2">
    <source>
        <dbReference type="EMBL" id="EJX07737.1"/>
    </source>
</evidence>
<accession>J9GJ91</accession>